<feature type="compositionally biased region" description="Acidic residues" evidence="1">
    <location>
        <begin position="88"/>
        <end position="102"/>
    </location>
</feature>
<keyword evidence="3" id="KW-1185">Reference proteome</keyword>
<dbReference type="InterPro" id="IPR028213">
    <property type="entry name" value="PA1"/>
</dbReference>
<dbReference type="CTD" id="79447"/>
<dbReference type="RefSeq" id="XP_005749316.1">
    <property type="nucleotide sequence ID" value="XM_005749259.1"/>
</dbReference>
<evidence type="ECO:0000256" key="1">
    <source>
        <dbReference type="SAM" id="MobiDB-lite"/>
    </source>
</evidence>
<feature type="region of interest" description="Disordered" evidence="1">
    <location>
        <begin position="1"/>
        <end position="110"/>
    </location>
</feature>
<feature type="compositionally biased region" description="Basic and acidic residues" evidence="1">
    <location>
        <begin position="250"/>
        <end position="261"/>
    </location>
</feature>
<dbReference type="OrthoDB" id="10067843at2759"/>
<reference evidence="2" key="1">
    <citation type="submission" date="2023-09" db="UniProtKB">
        <authorList>
            <consortium name="Ensembl"/>
        </authorList>
    </citation>
    <scope>IDENTIFICATION</scope>
</reference>
<feature type="region of interest" description="Disordered" evidence="1">
    <location>
        <begin position="230"/>
        <end position="274"/>
    </location>
</feature>
<feature type="region of interest" description="Disordered" evidence="1">
    <location>
        <begin position="130"/>
        <end position="213"/>
    </location>
</feature>
<dbReference type="Pfam" id="PF15364">
    <property type="entry name" value="PAXIP1_C"/>
    <property type="match status" value="1"/>
</dbReference>
<dbReference type="Ensembl" id="ENSPNYT00000022859.1">
    <property type="protein sequence ID" value="ENSPNYP00000022315.1"/>
    <property type="gene ID" value="ENSPNYG00000016847.1"/>
</dbReference>
<feature type="compositionally biased region" description="Basic and acidic residues" evidence="1">
    <location>
        <begin position="230"/>
        <end position="243"/>
    </location>
</feature>
<sequence>MQAEATDTSLKEGIEVLNMKDSEEAAEGKEDEDSTKQPDTEMAEEDDATAKEDTDVNTDAVGGEAQQDESQADAGVEAEDGKQKAEEADGDWELPYSDEEMEDPKNWMPPPAEIKRLYELLAKGDMLELNFVPLPRRPPTPEQTSSPERDEEEEAAKERERQERERKPPTPTEFDFDEEQMQTTPKNAFLSRRRTPGSSARSSVKREARLDKVLSDMKRHRKIEEHIMRTGRDLFKSDKKLEEALSPNSQREREKERERDSNPNTIFSPRQRRY</sequence>
<dbReference type="AlphaFoldDB" id="A0A3B4GH99"/>
<accession>A0A3B4GH99</accession>
<dbReference type="GO" id="GO:0030331">
    <property type="term" value="F:nuclear estrogen receptor binding"/>
    <property type="evidence" value="ECO:0007669"/>
    <property type="project" value="TreeGrafter"/>
</dbReference>
<dbReference type="GO" id="GO:0044666">
    <property type="term" value="C:MLL3/4 complex"/>
    <property type="evidence" value="ECO:0007669"/>
    <property type="project" value="TreeGrafter"/>
</dbReference>
<evidence type="ECO:0000313" key="4">
    <source>
        <dbReference type="RefSeq" id="XP_005749316.1"/>
    </source>
</evidence>
<evidence type="ECO:0000313" key="2">
    <source>
        <dbReference type="Ensembl" id="ENSPNYP00000022315.1"/>
    </source>
</evidence>
<dbReference type="GeneTree" id="ENSGT00390000016049"/>
<dbReference type="GO" id="GO:0033148">
    <property type="term" value="P:positive regulation of intracellular estrogen receptor signaling pathway"/>
    <property type="evidence" value="ECO:0007669"/>
    <property type="project" value="TreeGrafter"/>
</dbReference>
<evidence type="ECO:0000313" key="3">
    <source>
        <dbReference type="Proteomes" id="UP000695023"/>
    </source>
</evidence>
<dbReference type="PANTHER" id="PTHR28467">
    <property type="entry name" value="PAXIP1-ASSOCIATED GLUTAMATE-RICH PROTEIN 1"/>
    <property type="match status" value="1"/>
</dbReference>
<name>A0A3B4GH99_9CICH</name>
<dbReference type="GeneID" id="102211353"/>
<proteinExistence type="predicted"/>
<gene>
    <name evidence="4" type="primary">pagr1</name>
</gene>
<reference evidence="4" key="2">
    <citation type="submission" date="2025-04" db="UniProtKB">
        <authorList>
            <consortium name="RefSeq"/>
        </authorList>
    </citation>
    <scope>IDENTIFICATION</scope>
</reference>
<feature type="compositionally biased region" description="Basic and acidic residues" evidence="1">
    <location>
        <begin position="204"/>
        <end position="213"/>
    </location>
</feature>
<dbReference type="Proteomes" id="UP000695023">
    <property type="component" value="Unplaced"/>
</dbReference>
<feature type="compositionally biased region" description="Basic and acidic residues" evidence="1">
    <location>
        <begin position="9"/>
        <end position="39"/>
    </location>
</feature>
<dbReference type="PANTHER" id="PTHR28467:SF1">
    <property type="entry name" value="PAXIP1-ASSOCIATED GLUTAMATE-RICH PROTEIN 1"/>
    <property type="match status" value="1"/>
</dbReference>
<dbReference type="GO" id="GO:1902808">
    <property type="term" value="P:positive regulation of cell cycle G1/S phase transition"/>
    <property type="evidence" value="ECO:0007669"/>
    <property type="project" value="TreeGrafter"/>
</dbReference>
<protein>
    <submittedName>
        <fullName evidence="2 4">PAXIP1-associated glutamate-rich protein 1</fullName>
    </submittedName>
</protein>
<organism evidence="2">
    <name type="scientific">Pundamilia nyererei</name>
    <dbReference type="NCBI Taxonomy" id="303518"/>
    <lineage>
        <taxon>Eukaryota</taxon>
        <taxon>Metazoa</taxon>
        <taxon>Chordata</taxon>
        <taxon>Craniata</taxon>
        <taxon>Vertebrata</taxon>
        <taxon>Euteleostomi</taxon>
        <taxon>Actinopterygii</taxon>
        <taxon>Neopterygii</taxon>
        <taxon>Teleostei</taxon>
        <taxon>Neoteleostei</taxon>
        <taxon>Acanthomorphata</taxon>
        <taxon>Ovalentaria</taxon>
        <taxon>Cichlomorphae</taxon>
        <taxon>Cichliformes</taxon>
        <taxon>Cichlidae</taxon>
        <taxon>African cichlids</taxon>
        <taxon>Pseudocrenilabrinae</taxon>
        <taxon>Haplochromini</taxon>
        <taxon>Pundamilia</taxon>
    </lineage>
</organism>
<feature type="compositionally biased region" description="Basic and acidic residues" evidence="1">
    <location>
        <begin position="156"/>
        <end position="168"/>
    </location>
</feature>